<dbReference type="EMBL" id="OW152832">
    <property type="protein sequence ID" value="CAH2051634.1"/>
    <property type="molecule type" value="Genomic_DNA"/>
</dbReference>
<sequence>MGDARRRRGAKRTKNPGRKKCASAADGRRRLITNRYRCIGGVHKWTPREIYDRITRRDTEAASSRKVNWWLVAPKIAGRFSSEWRITRPAQHGRPRRLLSENASNCDAPRQPSARSDIGTLLRADRDSKLECAPRSLLRLGPSDVLMPREMPLTVGRRGSNRRLTSDHLSSGERATQTYVPTTVRIAILTNLMNIVGTRLEE</sequence>
<dbReference type="Proteomes" id="UP000837857">
    <property type="component" value="Chromosome 20"/>
</dbReference>
<organism evidence="2 3">
    <name type="scientific">Iphiclides podalirius</name>
    <name type="common">scarce swallowtail</name>
    <dbReference type="NCBI Taxonomy" id="110791"/>
    <lineage>
        <taxon>Eukaryota</taxon>
        <taxon>Metazoa</taxon>
        <taxon>Ecdysozoa</taxon>
        <taxon>Arthropoda</taxon>
        <taxon>Hexapoda</taxon>
        <taxon>Insecta</taxon>
        <taxon>Pterygota</taxon>
        <taxon>Neoptera</taxon>
        <taxon>Endopterygota</taxon>
        <taxon>Lepidoptera</taxon>
        <taxon>Glossata</taxon>
        <taxon>Ditrysia</taxon>
        <taxon>Papilionoidea</taxon>
        <taxon>Papilionidae</taxon>
        <taxon>Papilioninae</taxon>
        <taxon>Iphiclides</taxon>
    </lineage>
</organism>
<evidence type="ECO:0000313" key="3">
    <source>
        <dbReference type="Proteomes" id="UP000837857"/>
    </source>
</evidence>
<gene>
    <name evidence="2" type="ORF">IPOD504_LOCUS7865</name>
</gene>
<feature type="region of interest" description="Disordered" evidence="1">
    <location>
        <begin position="91"/>
        <end position="115"/>
    </location>
</feature>
<evidence type="ECO:0000256" key="1">
    <source>
        <dbReference type="SAM" id="MobiDB-lite"/>
    </source>
</evidence>
<protein>
    <submittedName>
        <fullName evidence="2">Uncharacterized protein</fullName>
    </submittedName>
</protein>
<reference evidence="2" key="1">
    <citation type="submission" date="2022-03" db="EMBL/GenBank/DDBJ databases">
        <authorList>
            <person name="Martin H S."/>
        </authorList>
    </citation>
    <scope>NUCLEOTIDE SEQUENCE</scope>
</reference>
<proteinExistence type="predicted"/>
<evidence type="ECO:0000313" key="2">
    <source>
        <dbReference type="EMBL" id="CAH2051634.1"/>
    </source>
</evidence>
<keyword evidence="3" id="KW-1185">Reference proteome</keyword>
<feature type="non-terminal residue" evidence="2">
    <location>
        <position position="1"/>
    </location>
</feature>
<feature type="compositionally biased region" description="Basic residues" evidence="1">
    <location>
        <begin position="1"/>
        <end position="21"/>
    </location>
</feature>
<name>A0ABN8IE91_9NEOP</name>
<feature type="region of interest" description="Disordered" evidence="1">
    <location>
        <begin position="1"/>
        <end position="25"/>
    </location>
</feature>
<accession>A0ABN8IE91</accession>